<organism evidence="1 2">
    <name type="scientific">Carboxylicivirga linearis</name>
    <dbReference type="NCBI Taxonomy" id="1628157"/>
    <lineage>
        <taxon>Bacteria</taxon>
        <taxon>Pseudomonadati</taxon>
        <taxon>Bacteroidota</taxon>
        <taxon>Bacteroidia</taxon>
        <taxon>Marinilabiliales</taxon>
        <taxon>Marinilabiliaceae</taxon>
        <taxon>Carboxylicivirga</taxon>
    </lineage>
</organism>
<reference evidence="1 2" key="1">
    <citation type="journal article" date="2015" name="Int. J. Syst. Evol. Microbiol.">
        <title>Carboxylicivirga linearis sp. nov., isolated from a sea cucumber culture pond.</title>
        <authorList>
            <person name="Wang F.Q."/>
            <person name="Zhou Y.X."/>
            <person name="Lin X.Z."/>
            <person name="Chen G.J."/>
            <person name="Du Z.J."/>
        </authorList>
    </citation>
    <scope>NUCLEOTIDE SEQUENCE [LARGE SCALE GENOMIC DNA]</scope>
    <source>
        <strain evidence="1 2">FB218</strain>
    </source>
</reference>
<evidence type="ECO:0000313" key="2">
    <source>
        <dbReference type="Proteomes" id="UP000708576"/>
    </source>
</evidence>
<protein>
    <recommendedName>
        <fullName evidence="3">Por secretion system C-terminal sorting domain-containing protein</fullName>
    </recommendedName>
</protein>
<dbReference type="Gene3D" id="2.60.40.3080">
    <property type="match status" value="1"/>
</dbReference>
<evidence type="ECO:0008006" key="3">
    <source>
        <dbReference type="Google" id="ProtNLM"/>
    </source>
</evidence>
<name>A0ABS5JTG7_9BACT</name>
<gene>
    <name evidence="1" type="ORF">KEM10_07765</name>
</gene>
<evidence type="ECO:0000313" key="1">
    <source>
        <dbReference type="EMBL" id="MBS2098175.1"/>
    </source>
</evidence>
<accession>A0ABS5JTG7</accession>
<dbReference type="EMBL" id="JAGUCO010000004">
    <property type="protein sequence ID" value="MBS2098175.1"/>
    <property type="molecule type" value="Genomic_DNA"/>
</dbReference>
<dbReference type="RefSeq" id="WP_212215421.1">
    <property type="nucleotide sequence ID" value="NZ_JAGUCO010000004.1"/>
</dbReference>
<keyword evidence="2" id="KW-1185">Reference proteome</keyword>
<comment type="caution">
    <text evidence="1">The sequence shown here is derived from an EMBL/GenBank/DDBJ whole genome shotgun (WGS) entry which is preliminary data.</text>
</comment>
<sequence length="206" mass="22925">MKKVNVLKGVFAIAAIAFLSTSAFGKGKLVISKYLDTDYAVVSALSDMSNGFKVKVFDDEGYVLYTSPYVKDASSFQKLFDLKSFVDGRYKVVFESDDARVSEVFYVSNSKLVLPKAKLAKSESDLNTVKPFVRKDGNNLYVSHINFAKSAFSMSIDDISGNEIYSSSLPRETSYSGMFDISKLPAGGYKVMLTSGKQKYYYEFNK</sequence>
<dbReference type="Proteomes" id="UP000708576">
    <property type="component" value="Unassembled WGS sequence"/>
</dbReference>
<proteinExistence type="predicted"/>